<dbReference type="AlphaFoldDB" id="A0A497YAA2"/>
<name>A0A497YAA2_9SPHI</name>
<dbReference type="RefSeq" id="WP_121283082.1">
    <property type="nucleotide sequence ID" value="NZ_RCCK01000010.1"/>
</dbReference>
<dbReference type="Proteomes" id="UP000273898">
    <property type="component" value="Unassembled WGS sequence"/>
</dbReference>
<dbReference type="Pfam" id="PF12388">
    <property type="entry name" value="Peptidase_M57"/>
    <property type="match status" value="1"/>
</dbReference>
<dbReference type="InterPro" id="IPR024079">
    <property type="entry name" value="MetalloPept_cat_dom_sf"/>
</dbReference>
<dbReference type="GO" id="GO:0008237">
    <property type="term" value="F:metallopeptidase activity"/>
    <property type="evidence" value="ECO:0007669"/>
    <property type="project" value="InterPro"/>
</dbReference>
<sequence>MKKTIYHLTLFFTIILIFLTSCSKRDSQIDNIITNDALGIREKVALLGFDTTNMIINNKIIVVEGDIVLTKENLIKATPRQATSVDLSNGGYPINYSRHRDLKYYIAPTLSSWVTGIESAFNNYIGLSEVNLRFTRTLNVNEADLRIEQGLSPSSPSGAVADAYFPSNGLIGFRIGVNTSFSSLSDSQKTFVISHEVGHTIGFRHTNWFAAESANGVSNGITVGAYTIPGTPNSGNNPDPNSVFNSGAGLQQVPNWTNFSSFDLTALKTLYPRFGFAELTTNPNGSFPVSVGTQISASVYIPNWREGGLTYEWFVQGATIVSNNGSSIEAIVTDADSAGIYCKVTNNHGESTAVSRSFGSIAID</sequence>
<dbReference type="InterPro" id="IPR024653">
    <property type="entry name" value="Peptidase_M10/M27/M57"/>
</dbReference>
<evidence type="ECO:0000313" key="3">
    <source>
        <dbReference type="Proteomes" id="UP000273898"/>
    </source>
</evidence>
<comment type="caution">
    <text evidence="1">The sequence shown here is derived from an EMBL/GenBank/DDBJ whole genome shotgun (WGS) entry which is preliminary data.</text>
</comment>
<dbReference type="SUPFAM" id="SSF55486">
    <property type="entry name" value="Metalloproteases ('zincins'), catalytic domain"/>
    <property type="match status" value="1"/>
</dbReference>
<dbReference type="OrthoDB" id="785995at2"/>
<dbReference type="EMBL" id="RCCK01000010">
    <property type="protein sequence ID" value="RLJ80482.1"/>
    <property type="molecule type" value="Genomic_DNA"/>
</dbReference>
<reference evidence="1 3" key="1">
    <citation type="submission" date="2018-10" db="EMBL/GenBank/DDBJ databases">
        <title>Genomic Encyclopedia of Archaeal and Bacterial Type Strains, Phase II (KMG-II): from individual species to whole genera.</title>
        <authorList>
            <person name="Goeker M."/>
        </authorList>
    </citation>
    <scope>NUCLEOTIDE SEQUENCE [LARGE SCALE GENOMIC DNA]</scope>
    <source>
        <strain evidence="1 3">DSM 19624</strain>
    </source>
</reference>
<dbReference type="Gene3D" id="3.40.390.10">
    <property type="entry name" value="Collagenase (Catalytic Domain)"/>
    <property type="match status" value="1"/>
</dbReference>
<organism evidence="1 3">
    <name type="scientific">Pedobacter alluvionis</name>
    <dbReference type="NCBI Taxonomy" id="475253"/>
    <lineage>
        <taxon>Bacteria</taxon>
        <taxon>Pseudomonadati</taxon>
        <taxon>Bacteroidota</taxon>
        <taxon>Sphingobacteriia</taxon>
        <taxon>Sphingobacteriales</taxon>
        <taxon>Sphingobacteriaceae</taxon>
        <taxon>Pedobacter</taxon>
    </lineage>
</organism>
<proteinExistence type="predicted"/>
<accession>A0A497YAA2</accession>
<dbReference type="PROSITE" id="PS51257">
    <property type="entry name" value="PROKAR_LIPOPROTEIN"/>
    <property type="match status" value="1"/>
</dbReference>
<reference evidence="2 4" key="2">
    <citation type="submission" date="2019-03" db="EMBL/GenBank/DDBJ databases">
        <authorList>
            <person name="He R.-H."/>
        </authorList>
    </citation>
    <scope>NUCLEOTIDE SEQUENCE [LARGE SCALE GENOMIC DNA]</scope>
    <source>
        <strain evidence="2 4">DSM 19624</strain>
    </source>
</reference>
<evidence type="ECO:0000313" key="1">
    <source>
        <dbReference type="EMBL" id="RLJ80482.1"/>
    </source>
</evidence>
<dbReference type="Proteomes" id="UP000297429">
    <property type="component" value="Unassembled WGS sequence"/>
</dbReference>
<evidence type="ECO:0000313" key="4">
    <source>
        <dbReference type="Proteomes" id="UP000297429"/>
    </source>
</evidence>
<gene>
    <name evidence="1" type="ORF">BCL90_1260</name>
    <name evidence="2" type="ORF">E3V97_14335</name>
</gene>
<evidence type="ECO:0000313" key="2">
    <source>
        <dbReference type="EMBL" id="TFB31754.1"/>
    </source>
</evidence>
<protein>
    <submittedName>
        <fullName evidence="1">Dual-action HEIGH metallo-peptidase</fullName>
    </submittedName>
</protein>
<dbReference type="EMBL" id="SOPX01000002">
    <property type="protein sequence ID" value="TFB31754.1"/>
    <property type="molecule type" value="Genomic_DNA"/>
</dbReference>
<keyword evidence="4" id="KW-1185">Reference proteome</keyword>